<dbReference type="SMART" id="SM00235">
    <property type="entry name" value="ZnMc"/>
    <property type="match status" value="1"/>
</dbReference>
<dbReference type="Pfam" id="PF01400">
    <property type="entry name" value="Astacin"/>
    <property type="match status" value="1"/>
</dbReference>
<proteinExistence type="predicted"/>
<reference evidence="2" key="1">
    <citation type="submission" date="2014-02" db="EMBL/GenBank/DDBJ databases">
        <title>Expanding our view of genomic diversity in Candidatus Accumulibacter clades.</title>
        <authorList>
            <person name="Skennerton C.T."/>
            <person name="Barr J.J."/>
            <person name="Slater F.R."/>
            <person name="Bond P.L."/>
            <person name="Tyson G.W."/>
        </authorList>
    </citation>
    <scope>NUCLEOTIDE SEQUENCE [LARGE SCALE GENOMIC DNA]</scope>
</reference>
<dbReference type="Proteomes" id="UP000020218">
    <property type="component" value="Unassembled WGS sequence"/>
</dbReference>
<evidence type="ECO:0000313" key="2">
    <source>
        <dbReference type="EMBL" id="EXI68861.1"/>
    </source>
</evidence>
<dbReference type="GO" id="GO:0004222">
    <property type="term" value="F:metalloendopeptidase activity"/>
    <property type="evidence" value="ECO:0007669"/>
    <property type="project" value="InterPro"/>
</dbReference>
<organism evidence="2 3">
    <name type="scientific">Candidatus Accumulibacter adjunctus</name>
    <dbReference type="NCBI Taxonomy" id="1454001"/>
    <lineage>
        <taxon>Bacteria</taxon>
        <taxon>Pseudomonadati</taxon>
        <taxon>Pseudomonadota</taxon>
        <taxon>Betaproteobacteria</taxon>
        <taxon>Candidatus Accumulibacter</taxon>
    </lineage>
</organism>
<dbReference type="Gene3D" id="3.40.390.10">
    <property type="entry name" value="Collagenase (Catalytic Domain)"/>
    <property type="match status" value="1"/>
</dbReference>
<comment type="caution">
    <text evidence="2">The sequence shown here is derived from an EMBL/GenBank/DDBJ whole genome shotgun (WGS) entry which is preliminary data.</text>
</comment>
<dbReference type="InterPro" id="IPR024079">
    <property type="entry name" value="MetalloPept_cat_dom_sf"/>
</dbReference>
<dbReference type="SUPFAM" id="SSF55486">
    <property type="entry name" value="Metalloproteases ('zincins'), catalytic domain"/>
    <property type="match status" value="1"/>
</dbReference>
<keyword evidence="3" id="KW-1185">Reference proteome</keyword>
<evidence type="ECO:0000313" key="3">
    <source>
        <dbReference type="Proteomes" id="UP000020218"/>
    </source>
</evidence>
<dbReference type="EMBL" id="JFAX01000003">
    <property type="protein sequence ID" value="EXI68861.1"/>
    <property type="molecule type" value="Genomic_DNA"/>
</dbReference>
<dbReference type="InterPro" id="IPR001506">
    <property type="entry name" value="Peptidase_M12A"/>
</dbReference>
<dbReference type="STRING" id="1454001.AW08_00686"/>
<name>A0A011N1S9_9PROT</name>
<accession>A0A011N1S9</accession>
<gene>
    <name evidence="2" type="ORF">AW08_00686</name>
</gene>
<evidence type="ECO:0000259" key="1">
    <source>
        <dbReference type="SMART" id="SM00235"/>
    </source>
</evidence>
<dbReference type="GO" id="GO:0006508">
    <property type="term" value="P:proteolysis"/>
    <property type="evidence" value="ECO:0007669"/>
    <property type="project" value="InterPro"/>
</dbReference>
<dbReference type="InterPro" id="IPR006026">
    <property type="entry name" value="Peptidase_Metallo"/>
</dbReference>
<sequence>MTDDPRNQEVAAVGDSAGGLRYCCQPIVEARQFDPAVAPERARAIVAGGKKWVNGTQLSYHCFQAGDDVPAGWKGKASDIEAVRQAFAAWFGLGIGISFREVAQPADASLRIGFDQTGGSWSYVGRDNLTIRDPRQRTMNFGWPLDTPYGRDTAMHEIGHALGLEHEHQNPFAGISWDVDAVRRYFRGPPNKWDDRYIDFNILRKISPAEVKGSTWDPDSVMEYAFGAGLIIEPAAYRAGLQPKGGLSDADREWIRQTYPGAAVQPAAPALTVGVAQKLTLGSGETRVFDFLPPATRSYRLQTSGSSDTVMVLFEVTPAGNVQIAADDDSGTDANARIDRVLQAGRLHRVGVRLYYATASAPTSLLIS</sequence>
<dbReference type="AlphaFoldDB" id="A0A011N1S9"/>
<protein>
    <recommendedName>
        <fullName evidence="1">Peptidase metallopeptidase domain-containing protein</fullName>
    </recommendedName>
</protein>
<dbReference type="GO" id="GO:0008270">
    <property type="term" value="F:zinc ion binding"/>
    <property type="evidence" value="ECO:0007669"/>
    <property type="project" value="InterPro"/>
</dbReference>
<feature type="domain" description="Peptidase metallopeptidase" evidence="1">
    <location>
        <begin position="48"/>
        <end position="202"/>
    </location>
</feature>
<dbReference type="PATRIC" id="fig|1454001.3.peg.862"/>